<dbReference type="GO" id="GO:0046872">
    <property type="term" value="F:metal ion binding"/>
    <property type="evidence" value="ECO:0007669"/>
    <property type="project" value="UniProtKB-KW"/>
</dbReference>
<evidence type="ECO:0000256" key="1">
    <source>
        <dbReference type="ARBA" id="ARBA00022723"/>
    </source>
</evidence>
<dbReference type="GO" id="GO:0016020">
    <property type="term" value="C:membrane"/>
    <property type="evidence" value="ECO:0007669"/>
    <property type="project" value="TreeGrafter"/>
</dbReference>
<dbReference type="InterPro" id="IPR050248">
    <property type="entry name" value="Polysacc_deacetylase_ArnD"/>
</dbReference>
<proteinExistence type="predicted"/>
<evidence type="ECO:0000313" key="5">
    <source>
        <dbReference type="Proteomes" id="UP001179858"/>
    </source>
</evidence>
<dbReference type="CDD" id="cd10917">
    <property type="entry name" value="CE4_NodB_like_6s_7s"/>
    <property type="match status" value="1"/>
</dbReference>
<dbReference type="RefSeq" id="WP_280102855.1">
    <property type="nucleotide sequence ID" value="NZ_CP122959.1"/>
</dbReference>
<dbReference type="InterPro" id="IPR040802">
    <property type="entry name" value="PgdA_N"/>
</dbReference>
<evidence type="ECO:0000259" key="3">
    <source>
        <dbReference type="PROSITE" id="PS51677"/>
    </source>
</evidence>
<dbReference type="PANTHER" id="PTHR10587">
    <property type="entry name" value="GLYCOSYL TRANSFERASE-RELATED"/>
    <property type="match status" value="1"/>
</dbReference>
<dbReference type="InterPro" id="IPR002509">
    <property type="entry name" value="NODB_dom"/>
</dbReference>
<sequence>MRTWQKSIIFILALIAIPIIYFENQYFSHQQREAQIKTSQRAIFKAYRTHSENNYANFTVYTDSKPAGKIYYFVPKNQEGHTIDLLQQQQRIGERLYQKARRNKQKNITVYITYNGDNLHNDTYRLTPTGAVYSQVNHRFSTKFGKFADQLGHEAVYNLANQTKPVTFKALYKDAATLPMIKQTAIDQQLKKHHYTTQQLEELEKLDFPTDLNYHQFSFSQHGLTLHFTQNTLGIKHITLPLATIGPYLNPDYIAEDYTMPRAKKKSMAVALTFNTALNPDRTHQILKILNEKAVQATFFPTGEAAHQHPKVLRQLRIANQAIGNQSYAAEDSINTMSEPDLTTNITKTDRAIFQATGALPRFMRVTPDTTNKAIAIASQRSLISWSVDSEDWRTDIQAAEITKNVIERTTGGDVVLLRTAPETIKALPEIIDQLRANGYHLVTIPSLFKHRLAPFQQYAKAADPYQG</sequence>
<name>A0AAF0GT36_LATSK</name>
<dbReference type="SUPFAM" id="SSF88713">
    <property type="entry name" value="Glycoside hydrolase/deacetylase"/>
    <property type="match status" value="1"/>
</dbReference>
<dbReference type="InterPro" id="IPR011330">
    <property type="entry name" value="Glyco_hydro/deAcase_b/a-brl"/>
</dbReference>
<dbReference type="PROSITE" id="PS51677">
    <property type="entry name" value="NODB"/>
    <property type="match status" value="1"/>
</dbReference>
<evidence type="ECO:0000256" key="2">
    <source>
        <dbReference type="ARBA" id="ARBA00022801"/>
    </source>
</evidence>
<dbReference type="Pfam" id="PF01522">
    <property type="entry name" value="Polysacc_deac_1"/>
    <property type="match status" value="1"/>
</dbReference>
<evidence type="ECO:0000313" key="4">
    <source>
        <dbReference type="EMBL" id="WGI19106.1"/>
    </source>
</evidence>
<dbReference type="Gene3D" id="3.20.20.370">
    <property type="entry name" value="Glycoside hydrolase/deacetylase"/>
    <property type="match status" value="1"/>
</dbReference>
<reference evidence="4" key="1">
    <citation type="submission" date="2023-04" db="EMBL/GenBank/DDBJ databases">
        <title>Novel strain of Lactilactobacillus sakei and use thereof.</title>
        <authorList>
            <person name="Kim S.Y."/>
        </authorList>
    </citation>
    <scope>NUCLEOTIDE SEQUENCE</scope>
    <source>
        <strain evidence="4">HUP1</strain>
    </source>
</reference>
<feature type="domain" description="NodB homology" evidence="3">
    <location>
        <begin position="268"/>
        <end position="443"/>
    </location>
</feature>
<dbReference type="GO" id="GO:0016810">
    <property type="term" value="F:hydrolase activity, acting on carbon-nitrogen (but not peptide) bonds"/>
    <property type="evidence" value="ECO:0007669"/>
    <property type="project" value="InterPro"/>
</dbReference>
<accession>A0AAF0GT36</accession>
<dbReference type="SUPFAM" id="SSF144015">
    <property type="entry name" value="Peptidoglycan deacetylase N-terminal noncatalytic region"/>
    <property type="match status" value="1"/>
</dbReference>
<protein>
    <submittedName>
        <fullName evidence="4">Polysaccharide deacetylase family protein</fullName>
    </submittedName>
</protein>
<dbReference type="EMBL" id="CP122959">
    <property type="protein sequence ID" value="WGI19106.1"/>
    <property type="molecule type" value="Genomic_DNA"/>
</dbReference>
<dbReference type="Gene3D" id="3.90.640.30">
    <property type="match status" value="1"/>
</dbReference>
<keyword evidence="1" id="KW-0479">Metal-binding</keyword>
<dbReference type="PANTHER" id="PTHR10587:SF133">
    <property type="entry name" value="CHITIN DEACETYLASE 1-RELATED"/>
    <property type="match status" value="1"/>
</dbReference>
<dbReference type="AlphaFoldDB" id="A0AAF0GT36"/>
<gene>
    <name evidence="4" type="ORF">QBD03_10310</name>
</gene>
<dbReference type="Proteomes" id="UP001179858">
    <property type="component" value="Chromosome"/>
</dbReference>
<keyword evidence="2" id="KW-0378">Hydrolase</keyword>
<organism evidence="4 5">
    <name type="scientific">Latilactobacillus sakei</name>
    <name type="common">Lactobacillus sakei</name>
    <dbReference type="NCBI Taxonomy" id="1599"/>
    <lineage>
        <taxon>Bacteria</taxon>
        <taxon>Bacillati</taxon>
        <taxon>Bacillota</taxon>
        <taxon>Bacilli</taxon>
        <taxon>Lactobacillales</taxon>
        <taxon>Lactobacillaceae</taxon>
        <taxon>Latilactobacillus</taxon>
    </lineage>
</organism>
<dbReference type="Pfam" id="PF18627">
    <property type="entry name" value="PgdA_N"/>
    <property type="match status" value="1"/>
</dbReference>
<dbReference type="GO" id="GO:0005975">
    <property type="term" value="P:carbohydrate metabolic process"/>
    <property type="evidence" value="ECO:0007669"/>
    <property type="project" value="InterPro"/>
</dbReference>